<proteinExistence type="predicted"/>
<sequence length="109" mass="11961">MSADDDNAPLVVGGISLTDAGADGWRMVECADPTGRRSFWLMDPDAEGGGKGPDIPVHEYLGRLPSWILRRAQDRSIRCGRIAPTTGKSCRQRVNAPDEACRFHREVQP</sequence>
<gene>
    <name evidence="1" type="ORF">ACT18_23925</name>
</gene>
<dbReference type="Proteomes" id="UP000092668">
    <property type="component" value="Unassembled WGS sequence"/>
</dbReference>
<evidence type="ECO:0000313" key="2">
    <source>
        <dbReference type="Proteomes" id="UP000092668"/>
    </source>
</evidence>
<accession>A0A1B8S950</accession>
<organism evidence="1 2">
    <name type="scientific">Mycolicibacter kumamotonensis</name>
    <dbReference type="NCBI Taxonomy" id="354243"/>
    <lineage>
        <taxon>Bacteria</taxon>
        <taxon>Bacillati</taxon>
        <taxon>Actinomycetota</taxon>
        <taxon>Actinomycetes</taxon>
        <taxon>Mycobacteriales</taxon>
        <taxon>Mycobacteriaceae</taxon>
        <taxon>Mycolicibacter</taxon>
    </lineage>
</organism>
<dbReference type="AlphaFoldDB" id="A0A1B8S950"/>
<reference evidence="1 2" key="1">
    <citation type="submission" date="2015-06" db="EMBL/GenBank/DDBJ databases">
        <title>Genome sequence of Mycobacterium kumamotonense strain Roo.</title>
        <authorList>
            <person name="Greninger A.L."/>
            <person name="Cunningham G."/>
            <person name="Miller S."/>
        </authorList>
    </citation>
    <scope>NUCLEOTIDE SEQUENCE [LARGE SCALE GENOMIC DNA]</scope>
    <source>
        <strain evidence="1 2">Roo</strain>
    </source>
</reference>
<dbReference type="RefSeq" id="WP_065289820.1">
    <property type="nucleotide sequence ID" value="NZ_LFOE01000113.1"/>
</dbReference>
<dbReference type="EMBL" id="LFOE01000113">
    <property type="protein sequence ID" value="OBY29278.1"/>
    <property type="molecule type" value="Genomic_DNA"/>
</dbReference>
<keyword evidence="2" id="KW-1185">Reference proteome</keyword>
<evidence type="ECO:0000313" key="1">
    <source>
        <dbReference type="EMBL" id="OBY29278.1"/>
    </source>
</evidence>
<protein>
    <submittedName>
        <fullName evidence="1">Uncharacterized protein</fullName>
    </submittedName>
</protein>
<comment type="caution">
    <text evidence="1">The sequence shown here is derived from an EMBL/GenBank/DDBJ whole genome shotgun (WGS) entry which is preliminary data.</text>
</comment>
<name>A0A1B8S950_9MYCO</name>